<keyword evidence="3" id="KW-0238">DNA-binding</keyword>
<evidence type="ECO:0000256" key="4">
    <source>
        <dbReference type="ARBA" id="ARBA00023163"/>
    </source>
</evidence>
<dbReference type="InterPro" id="IPR007219">
    <property type="entry name" value="XnlR_reg_dom"/>
</dbReference>
<evidence type="ECO:0000256" key="1">
    <source>
        <dbReference type="ARBA" id="ARBA00004123"/>
    </source>
</evidence>
<evidence type="ECO:0000256" key="3">
    <source>
        <dbReference type="ARBA" id="ARBA00023125"/>
    </source>
</evidence>
<dbReference type="CDD" id="cd12148">
    <property type="entry name" value="fungal_TF_MHR"/>
    <property type="match status" value="1"/>
</dbReference>
<dbReference type="GO" id="GO:0003677">
    <property type="term" value="F:DNA binding"/>
    <property type="evidence" value="ECO:0007669"/>
    <property type="project" value="UniProtKB-KW"/>
</dbReference>
<evidence type="ECO:0000259" key="7">
    <source>
        <dbReference type="SMART" id="SM00906"/>
    </source>
</evidence>
<sequence>MQTRGLAVENEIESRLKRLEQTVQQLTGCVNRVLQTITPGLPQTNPEVSSPSCHTITTENVGPSHSFSFLEEASANVDAMRQSPDNTTSQKAHSELQYLSGRLTTTEIEQQSDGNATNFYIPSKATGYQLMGKFLEYSELGEPFFSVPSDDVLRQVIFEPHKVRERGWIAYFNYTMLSIASNENGENAETKNFRRNVQLALNNSSIFIEPRYANVQALCFLAMHGEDYAAPNLSWMMLGHACRQAEALGLHSPAYQNEDSRQQRLCLFWLLFLIDKSCSLAFGRPAFLPTALYQNVLLPDQCSLLKFKPHERAWFGDGQASAHGTRFGAEIVTRCIQWAKLGGSIADLLAMDGPVNQKQEIRSSLEAWYLDTTQSLTTILDVESASATSIQIREMTLGISTVKFQYLHSLILLLKGDDSSSILRLSSAREAISTLSSMVSNWSSVYNGLVWQLLYCPFTPFFVIFGNIIHSDNARTPMIEQDLDLLSATVDYFAEMRSQMRLLATVCSRLQHTASAFLRLAQVHVSRHALTQSVETPARPAQPPPIQSSHSHDHHPEDSMDLDLGQFNVASYLEWLPADMGSPWPILDSNRPEVSSRPRDKRPTLGDMFDWFSWDTYYSGTETLGGI</sequence>
<keyword evidence="2" id="KW-0805">Transcription regulation</keyword>
<reference evidence="9" key="1">
    <citation type="journal article" date="2017" name="Nat. Microbiol.">
        <title>Global analysis of biosynthetic gene clusters reveals vast potential of secondary metabolite production in Penicillium species.</title>
        <authorList>
            <person name="Nielsen J.C."/>
            <person name="Grijseels S."/>
            <person name="Prigent S."/>
            <person name="Ji B."/>
            <person name="Dainat J."/>
            <person name="Nielsen K.F."/>
            <person name="Frisvad J.C."/>
            <person name="Workman M."/>
            <person name="Nielsen J."/>
        </authorList>
    </citation>
    <scope>NUCLEOTIDE SEQUENCE [LARGE SCALE GENOMIC DNA]</scope>
    <source>
        <strain evidence="9">IBT 29486</strain>
    </source>
</reference>
<keyword evidence="9" id="KW-1185">Reference proteome</keyword>
<dbReference type="GO" id="GO:0005634">
    <property type="term" value="C:nucleus"/>
    <property type="evidence" value="ECO:0007669"/>
    <property type="project" value="UniProtKB-SubCell"/>
</dbReference>
<evidence type="ECO:0000256" key="2">
    <source>
        <dbReference type="ARBA" id="ARBA00023015"/>
    </source>
</evidence>
<keyword evidence="5" id="KW-0539">Nucleus</keyword>
<evidence type="ECO:0000313" key="9">
    <source>
        <dbReference type="Proteomes" id="UP000191518"/>
    </source>
</evidence>
<dbReference type="SMART" id="SM00906">
    <property type="entry name" value="Fungal_trans"/>
    <property type="match status" value="1"/>
</dbReference>
<dbReference type="Pfam" id="PF04082">
    <property type="entry name" value="Fungal_trans"/>
    <property type="match status" value="1"/>
</dbReference>
<protein>
    <recommendedName>
        <fullName evidence="7">Xylanolytic transcriptional activator regulatory domain-containing protein</fullName>
    </recommendedName>
</protein>
<dbReference type="EMBL" id="MDYP01000017">
    <property type="protein sequence ID" value="OQE06566.1"/>
    <property type="molecule type" value="Genomic_DNA"/>
</dbReference>
<accession>A0A1V6RY58</accession>
<keyword evidence="4" id="KW-0804">Transcription</keyword>
<dbReference type="GO" id="GO:0003700">
    <property type="term" value="F:DNA-binding transcription factor activity"/>
    <property type="evidence" value="ECO:0007669"/>
    <property type="project" value="InterPro"/>
</dbReference>
<feature type="region of interest" description="Disordered" evidence="6">
    <location>
        <begin position="531"/>
        <end position="560"/>
    </location>
</feature>
<dbReference type="GO" id="GO:0006351">
    <property type="term" value="P:DNA-templated transcription"/>
    <property type="evidence" value="ECO:0007669"/>
    <property type="project" value="InterPro"/>
</dbReference>
<organism evidence="8 9">
    <name type="scientific">Penicillium vulpinum</name>
    <dbReference type="NCBI Taxonomy" id="29845"/>
    <lineage>
        <taxon>Eukaryota</taxon>
        <taxon>Fungi</taxon>
        <taxon>Dikarya</taxon>
        <taxon>Ascomycota</taxon>
        <taxon>Pezizomycotina</taxon>
        <taxon>Eurotiomycetes</taxon>
        <taxon>Eurotiomycetidae</taxon>
        <taxon>Eurotiales</taxon>
        <taxon>Aspergillaceae</taxon>
        <taxon>Penicillium</taxon>
    </lineage>
</organism>
<comment type="caution">
    <text evidence="8">The sequence shown here is derived from an EMBL/GenBank/DDBJ whole genome shotgun (WGS) entry which is preliminary data.</text>
</comment>
<evidence type="ECO:0000313" key="8">
    <source>
        <dbReference type="EMBL" id="OQE06566.1"/>
    </source>
</evidence>
<dbReference type="GO" id="GO:0008270">
    <property type="term" value="F:zinc ion binding"/>
    <property type="evidence" value="ECO:0007669"/>
    <property type="project" value="InterPro"/>
</dbReference>
<dbReference type="Proteomes" id="UP000191518">
    <property type="component" value="Unassembled WGS sequence"/>
</dbReference>
<name>A0A1V6RY58_9EURO</name>
<evidence type="ECO:0000256" key="5">
    <source>
        <dbReference type="ARBA" id="ARBA00023242"/>
    </source>
</evidence>
<dbReference type="AlphaFoldDB" id="A0A1V6RY58"/>
<gene>
    <name evidence="8" type="ORF">PENVUL_c017G03689</name>
</gene>
<evidence type="ECO:0000256" key="6">
    <source>
        <dbReference type="SAM" id="MobiDB-lite"/>
    </source>
</evidence>
<proteinExistence type="predicted"/>
<dbReference type="PANTHER" id="PTHR46910:SF37">
    <property type="entry name" value="ZN(II)2CYS6 TRANSCRIPTION FACTOR (EUROFUNG)"/>
    <property type="match status" value="1"/>
</dbReference>
<comment type="subcellular location">
    <subcellularLocation>
        <location evidence="1">Nucleus</location>
    </subcellularLocation>
</comment>
<dbReference type="STRING" id="29845.A0A1V6RY58"/>
<feature type="domain" description="Xylanolytic transcriptional activator regulatory" evidence="7">
    <location>
        <begin position="234"/>
        <end position="305"/>
    </location>
</feature>
<dbReference type="PANTHER" id="PTHR46910">
    <property type="entry name" value="TRANSCRIPTION FACTOR PDR1"/>
    <property type="match status" value="1"/>
</dbReference>
<dbReference type="InterPro" id="IPR050987">
    <property type="entry name" value="AtrR-like"/>
</dbReference>